<evidence type="ECO:0000313" key="2">
    <source>
        <dbReference type="EnsemblPlants" id="ORUFI02G19390.1"/>
    </source>
</evidence>
<keyword evidence="1" id="KW-0812">Transmembrane</keyword>
<protein>
    <submittedName>
        <fullName evidence="2">Uncharacterized protein</fullName>
    </submittedName>
</protein>
<proteinExistence type="predicted"/>
<accession>A0A0E0NFL1</accession>
<reference evidence="2" key="2">
    <citation type="submission" date="2015-06" db="UniProtKB">
        <authorList>
            <consortium name="EnsemblPlants"/>
        </authorList>
    </citation>
    <scope>IDENTIFICATION</scope>
</reference>
<name>A0A0E0NFL1_ORYRU</name>
<keyword evidence="3" id="KW-1185">Reference proteome</keyword>
<keyword evidence="1" id="KW-0472">Membrane</keyword>
<evidence type="ECO:0000313" key="3">
    <source>
        <dbReference type="Proteomes" id="UP000008022"/>
    </source>
</evidence>
<dbReference type="OMA" id="MSTQDEH"/>
<organism evidence="2 3">
    <name type="scientific">Oryza rufipogon</name>
    <name type="common">Brownbeard rice</name>
    <name type="synonym">Asian wild rice</name>
    <dbReference type="NCBI Taxonomy" id="4529"/>
    <lineage>
        <taxon>Eukaryota</taxon>
        <taxon>Viridiplantae</taxon>
        <taxon>Streptophyta</taxon>
        <taxon>Embryophyta</taxon>
        <taxon>Tracheophyta</taxon>
        <taxon>Spermatophyta</taxon>
        <taxon>Magnoliopsida</taxon>
        <taxon>Liliopsida</taxon>
        <taxon>Poales</taxon>
        <taxon>Poaceae</taxon>
        <taxon>BOP clade</taxon>
        <taxon>Oryzoideae</taxon>
        <taxon>Oryzeae</taxon>
        <taxon>Oryzinae</taxon>
        <taxon>Oryza</taxon>
    </lineage>
</organism>
<evidence type="ECO:0000256" key="1">
    <source>
        <dbReference type="SAM" id="Phobius"/>
    </source>
</evidence>
<dbReference type="HOGENOM" id="CLU_1743464_0_0_1"/>
<dbReference type="Gramene" id="ORUFI02G19390.1">
    <property type="protein sequence ID" value="ORUFI02G19390.1"/>
    <property type="gene ID" value="ORUFI02G19390"/>
</dbReference>
<sequence length="154" mass="17599">MRRSWRGRTPGHPRPGLAALDLDSPWISMPSLDLEMRGRILPLSLADSPSCQTITTLLASAAAVCTLAVDALLKTKLRKNMRRLCQWWWCHWNGILVIILDMSAVNARRQRPNTKSRGDAEMSTQDEHTTIDDRLRWQAMPKIFTTDALWTDNF</sequence>
<dbReference type="EnsemblPlants" id="ORUFI02G19390.1">
    <property type="protein sequence ID" value="ORUFI02G19390.1"/>
    <property type="gene ID" value="ORUFI02G19390"/>
</dbReference>
<dbReference type="Proteomes" id="UP000008022">
    <property type="component" value="Unassembled WGS sequence"/>
</dbReference>
<reference evidence="3" key="1">
    <citation type="submission" date="2013-06" db="EMBL/GenBank/DDBJ databases">
        <authorList>
            <person name="Zhao Q."/>
        </authorList>
    </citation>
    <scope>NUCLEOTIDE SEQUENCE</scope>
    <source>
        <strain evidence="3">cv. W1943</strain>
    </source>
</reference>
<feature type="transmembrane region" description="Helical" evidence="1">
    <location>
        <begin position="54"/>
        <end position="73"/>
    </location>
</feature>
<keyword evidence="1" id="KW-1133">Transmembrane helix</keyword>
<dbReference type="AlphaFoldDB" id="A0A0E0NFL1"/>